<keyword evidence="8" id="KW-1185">Reference proteome</keyword>
<keyword evidence="3 6" id="KW-0560">Oxidoreductase</keyword>
<accession>A0A7W6JXC3</accession>
<evidence type="ECO:0000256" key="3">
    <source>
        <dbReference type="ARBA" id="ARBA00023002"/>
    </source>
</evidence>
<gene>
    <name evidence="7" type="ORF">GGR46_004867</name>
</gene>
<dbReference type="RefSeq" id="WP_184000620.1">
    <property type="nucleotide sequence ID" value="NZ_JACIEH010000005.1"/>
</dbReference>
<dbReference type="AlphaFoldDB" id="A0A7W6JXC3"/>
<organism evidence="7 8">
    <name type="scientific">Sphingomonas kyeonggiensis</name>
    <dbReference type="NCBI Taxonomy" id="1268553"/>
    <lineage>
        <taxon>Bacteria</taxon>
        <taxon>Pseudomonadati</taxon>
        <taxon>Pseudomonadota</taxon>
        <taxon>Alphaproteobacteria</taxon>
        <taxon>Sphingomonadales</taxon>
        <taxon>Sphingomonadaceae</taxon>
        <taxon>Sphingomonas</taxon>
    </lineage>
</organism>
<dbReference type="GO" id="GO:0016121">
    <property type="term" value="P:carotene catabolic process"/>
    <property type="evidence" value="ECO:0007669"/>
    <property type="project" value="TreeGrafter"/>
</dbReference>
<reference evidence="7 8" key="1">
    <citation type="submission" date="2020-08" db="EMBL/GenBank/DDBJ databases">
        <title>Genomic Encyclopedia of Type Strains, Phase IV (KMG-IV): sequencing the most valuable type-strain genomes for metagenomic binning, comparative biology and taxonomic classification.</title>
        <authorList>
            <person name="Goeker M."/>
        </authorList>
    </citation>
    <scope>NUCLEOTIDE SEQUENCE [LARGE SCALE GENOMIC DNA]</scope>
    <source>
        <strain evidence="7 8">DSM 101806</strain>
    </source>
</reference>
<feature type="binding site" evidence="5">
    <location>
        <position position="449"/>
    </location>
    <ligand>
        <name>Fe cation</name>
        <dbReference type="ChEBI" id="CHEBI:24875"/>
        <note>catalytic</note>
    </ligand>
</feature>
<comment type="similarity">
    <text evidence="1 6">Belongs to the carotenoid oxygenase family.</text>
</comment>
<keyword evidence="6 7" id="KW-0223">Dioxygenase</keyword>
<feature type="binding site" evidence="5">
    <location>
        <position position="275"/>
    </location>
    <ligand>
        <name>Fe cation</name>
        <dbReference type="ChEBI" id="CHEBI:24875"/>
        <note>catalytic</note>
    </ligand>
</feature>
<dbReference type="Proteomes" id="UP000557392">
    <property type="component" value="Unassembled WGS sequence"/>
</dbReference>
<evidence type="ECO:0000313" key="8">
    <source>
        <dbReference type="Proteomes" id="UP000557392"/>
    </source>
</evidence>
<dbReference type="InterPro" id="IPR004294">
    <property type="entry name" value="Carotenoid_Oase"/>
</dbReference>
<dbReference type="PANTHER" id="PTHR10543:SF89">
    <property type="entry name" value="CAROTENOID 9,10(9',10')-CLEAVAGE DIOXYGENASE 1"/>
    <property type="match status" value="1"/>
</dbReference>
<dbReference type="GO" id="GO:0010436">
    <property type="term" value="F:carotenoid dioxygenase activity"/>
    <property type="evidence" value="ECO:0007669"/>
    <property type="project" value="TreeGrafter"/>
</dbReference>
<evidence type="ECO:0000256" key="2">
    <source>
        <dbReference type="ARBA" id="ARBA00022723"/>
    </source>
</evidence>
<name>A0A7W6JXC3_9SPHN</name>
<evidence type="ECO:0000256" key="1">
    <source>
        <dbReference type="ARBA" id="ARBA00006787"/>
    </source>
</evidence>
<keyword evidence="4 5" id="KW-0408">Iron</keyword>
<feature type="binding site" evidence="5">
    <location>
        <position position="161"/>
    </location>
    <ligand>
        <name>Fe cation</name>
        <dbReference type="ChEBI" id="CHEBI:24875"/>
        <note>catalytic</note>
    </ligand>
</feature>
<dbReference type="GO" id="GO:0046872">
    <property type="term" value="F:metal ion binding"/>
    <property type="evidence" value="ECO:0007669"/>
    <property type="project" value="UniProtKB-KW"/>
</dbReference>
<evidence type="ECO:0000256" key="5">
    <source>
        <dbReference type="PIRSR" id="PIRSR604294-1"/>
    </source>
</evidence>
<evidence type="ECO:0000256" key="6">
    <source>
        <dbReference type="RuleBase" id="RU364048"/>
    </source>
</evidence>
<comment type="caution">
    <text evidence="7">The sequence shown here is derived from an EMBL/GenBank/DDBJ whole genome shotgun (WGS) entry which is preliminary data.</text>
</comment>
<keyword evidence="2 5" id="KW-0479">Metal-binding</keyword>
<evidence type="ECO:0000313" key="7">
    <source>
        <dbReference type="EMBL" id="MBB4101277.1"/>
    </source>
</evidence>
<comment type="cofactor">
    <cofactor evidence="5 6">
        <name>Fe(2+)</name>
        <dbReference type="ChEBI" id="CHEBI:29033"/>
    </cofactor>
    <text evidence="5 6">Binds 1 Fe(2+) ion per subunit.</text>
</comment>
<sequence length="455" mass="50284">MASVTELLDDTTDHPFLTGIHTPMRAELTLTDLPVTGTIPPALNGQYMRIGPNPVKPDPQGYHWFIGDGMVHGLAIEDGKARWYRNRWIRSTPAAAALGEAPAPGPRHGRFDTVNTNVLEIGGEILALVEAGSTPVALSRDMETQAYSDFGGTLAGTFTAHPHRDPLTGEQHAITYAAMVPNLVHHVVISPEGKVVREEPITVEHGPSIHDCAFTARYAVVMDLPVTFSLAEAMRGTRYPYRWNPEHRARIGLLTRDGRGDDTIWIEIERCYIFHTANAYDLPDGRVVLDAVTYDSMFAGEPGGPDQNPRGLERFILDPVARTAERHMLDASPQEFPRPDERLFGQPYRYVYTIALAEERFAISGTRLYKHDLEAGTRQVHEFGEGRHPGEFVFVPAAPDAGEDEGWLIGLVIDLPHETTDLVILDARDFEGPPVASVRLPHRVPPGFHGNWIAG</sequence>
<dbReference type="EC" id="1.13.11.-" evidence="6"/>
<feature type="binding site" evidence="5">
    <location>
        <position position="210"/>
    </location>
    <ligand>
        <name>Fe cation</name>
        <dbReference type="ChEBI" id="CHEBI:24875"/>
        <note>catalytic</note>
    </ligand>
</feature>
<dbReference type="EMBL" id="JACIEH010000005">
    <property type="protein sequence ID" value="MBB4101277.1"/>
    <property type="molecule type" value="Genomic_DNA"/>
</dbReference>
<evidence type="ECO:0000256" key="4">
    <source>
        <dbReference type="ARBA" id="ARBA00023004"/>
    </source>
</evidence>
<proteinExistence type="inferred from homology"/>
<dbReference type="Pfam" id="PF03055">
    <property type="entry name" value="RPE65"/>
    <property type="match status" value="1"/>
</dbReference>
<protein>
    <recommendedName>
        <fullName evidence="6">Dioxygenase</fullName>
        <ecNumber evidence="6">1.13.11.-</ecNumber>
    </recommendedName>
</protein>
<dbReference type="PANTHER" id="PTHR10543">
    <property type="entry name" value="BETA-CAROTENE DIOXYGENASE"/>
    <property type="match status" value="1"/>
</dbReference>